<comment type="similarity">
    <text evidence="1">Belongs to the beclin family.</text>
</comment>
<dbReference type="Pfam" id="PF17675">
    <property type="entry name" value="APG6_N"/>
    <property type="match status" value="1"/>
</dbReference>
<dbReference type="InParanoid" id="A0A1Y2ALP5"/>
<dbReference type="FunCoup" id="A0A1Y2ALP5">
    <property type="interactions" value="241"/>
</dbReference>
<feature type="domain" description="Atg6 BARA" evidence="4">
    <location>
        <begin position="286"/>
        <end position="442"/>
    </location>
</feature>
<keyword evidence="7" id="KW-1185">Reference proteome</keyword>
<dbReference type="EMBL" id="MCFC01000082">
    <property type="protein sequence ID" value="ORY23210.1"/>
    <property type="molecule type" value="Genomic_DNA"/>
</dbReference>
<evidence type="ECO:0000259" key="4">
    <source>
        <dbReference type="Pfam" id="PF04111"/>
    </source>
</evidence>
<dbReference type="InterPro" id="IPR007243">
    <property type="entry name" value="Atg6/Beclin"/>
</dbReference>
<dbReference type="GO" id="GO:0045324">
    <property type="term" value="P:late endosome to vacuole transport"/>
    <property type="evidence" value="ECO:0007669"/>
    <property type="project" value="TreeGrafter"/>
</dbReference>
<organism evidence="6 7">
    <name type="scientific">Naematelia encephala</name>
    <dbReference type="NCBI Taxonomy" id="71784"/>
    <lineage>
        <taxon>Eukaryota</taxon>
        <taxon>Fungi</taxon>
        <taxon>Dikarya</taxon>
        <taxon>Basidiomycota</taxon>
        <taxon>Agaricomycotina</taxon>
        <taxon>Tremellomycetes</taxon>
        <taxon>Tremellales</taxon>
        <taxon>Naemateliaceae</taxon>
        <taxon>Naematelia</taxon>
    </lineage>
</organism>
<reference evidence="6 7" key="1">
    <citation type="submission" date="2016-07" db="EMBL/GenBank/DDBJ databases">
        <title>Pervasive Adenine N6-methylation of Active Genes in Fungi.</title>
        <authorList>
            <consortium name="DOE Joint Genome Institute"/>
            <person name="Mondo S.J."/>
            <person name="Dannebaum R.O."/>
            <person name="Kuo R.C."/>
            <person name="Labutti K."/>
            <person name="Haridas S."/>
            <person name="Kuo A."/>
            <person name="Salamov A."/>
            <person name="Ahrendt S.R."/>
            <person name="Lipzen A."/>
            <person name="Sullivan W."/>
            <person name="Andreopoulos W.B."/>
            <person name="Clum A."/>
            <person name="Lindquist E."/>
            <person name="Daum C."/>
            <person name="Ramamoorthy G.K."/>
            <person name="Gryganskyi A."/>
            <person name="Culley D."/>
            <person name="Magnuson J.K."/>
            <person name="James T.Y."/>
            <person name="O'Malley M.A."/>
            <person name="Stajich J.E."/>
            <person name="Spatafora J.W."/>
            <person name="Visel A."/>
            <person name="Grigoriev I.V."/>
        </authorList>
    </citation>
    <scope>NUCLEOTIDE SEQUENCE [LARGE SCALE GENOMIC DNA]</scope>
    <source>
        <strain evidence="6 7">68-887.2</strain>
    </source>
</reference>
<dbReference type="STRING" id="71784.A0A1Y2ALP5"/>
<dbReference type="GO" id="GO:0043548">
    <property type="term" value="F:phosphatidylinositol 3-kinase binding"/>
    <property type="evidence" value="ECO:0007669"/>
    <property type="project" value="TreeGrafter"/>
</dbReference>
<dbReference type="GO" id="GO:0000423">
    <property type="term" value="P:mitophagy"/>
    <property type="evidence" value="ECO:0007669"/>
    <property type="project" value="TreeGrafter"/>
</dbReference>
<dbReference type="InterPro" id="IPR041691">
    <property type="entry name" value="Atg6/beclin_CC"/>
</dbReference>
<dbReference type="OrthoDB" id="20368at2759"/>
<sequence length="518" mass="57029">MAASSSKKPQDSSLTCQRCHQPLLLDPSIASLNPSSHNLVTSALPAPSGPSTLPAAAKLAQLPPSSQEAARIWAGAHDIPPPTRGVAESYILLSESVLPGPSLRPSSAITSTDSTQLAHNLHSILSSRTPIDHPLCTECTTMLQSELQTQLEELKRERDAYISFEQNIVRNRETLRKGRQKEEDEGLGEYDIEGTEEEWDELIRRKAELAEEEDRLRATLREKEKELAQVREEEERVRLEEEEMDRQEEEFLQNHHRTSTTMSHLANQLQTAKTHLLLSQALLAHLEATNVYNDAFQIGHVPLDPAAAGHSITVGTINGLRLGGRPVVDWDEINAAWGLVALCIDRMAKKVGCEFTGYRILPLASYSKIEELPPGKGSYELYASSDLSPARILHNRRFNQGLVALLELLRQLVEFGRRGDRGWGVGNIEIHKDKISSHTIRLPGLASLPTFSLMGLGSSSHASDSSGRDKSDKDDSSGEEQWTRACRAVLLVLKRILVVESEGDKGALMASAPGATPK</sequence>
<dbReference type="GO" id="GO:0000045">
    <property type="term" value="P:autophagosome assembly"/>
    <property type="evidence" value="ECO:0007669"/>
    <property type="project" value="TreeGrafter"/>
</dbReference>
<dbReference type="GO" id="GO:0030674">
    <property type="term" value="F:protein-macromolecule adaptor activity"/>
    <property type="evidence" value="ECO:0007669"/>
    <property type="project" value="TreeGrafter"/>
</dbReference>
<dbReference type="Proteomes" id="UP000193986">
    <property type="component" value="Unassembled WGS sequence"/>
</dbReference>
<dbReference type="AlphaFoldDB" id="A0A1Y2ALP5"/>
<dbReference type="PANTHER" id="PTHR12768:SF4">
    <property type="entry name" value="BECLIN-1"/>
    <property type="match status" value="1"/>
</dbReference>
<accession>A0A1Y2ALP5</accession>
<dbReference type="GO" id="GO:0034272">
    <property type="term" value="C:phosphatidylinositol 3-kinase complex, class III, type II"/>
    <property type="evidence" value="ECO:0007669"/>
    <property type="project" value="TreeGrafter"/>
</dbReference>
<dbReference type="Gene3D" id="1.10.418.40">
    <property type="entry name" value="Autophagy protein 6/Beclin 1"/>
    <property type="match status" value="1"/>
</dbReference>
<dbReference type="GO" id="GO:0034271">
    <property type="term" value="C:phosphatidylinositol 3-kinase complex, class III, type I"/>
    <property type="evidence" value="ECO:0007669"/>
    <property type="project" value="TreeGrafter"/>
</dbReference>
<dbReference type="InterPro" id="IPR038274">
    <property type="entry name" value="Atg6/Beclin_C_sf"/>
</dbReference>
<feature type="compositionally biased region" description="Basic and acidic residues" evidence="3">
    <location>
        <begin position="466"/>
        <end position="476"/>
    </location>
</feature>
<feature type="coiled-coil region" evidence="2">
    <location>
        <begin position="192"/>
        <end position="250"/>
    </location>
</feature>
<dbReference type="GO" id="GO:0000407">
    <property type="term" value="C:phagophore assembly site"/>
    <property type="evidence" value="ECO:0007669"/>
    <property type="project" value="TreeGrafter"/>
</dbReference>
<feature type="region of interest" description="Disordered" evidence="3">
    <location>
        <begin position="458"/>
        <end position="481"/>
    </location>
</feature>
<keyword evidence="2" id="KW-0175">Coiled coil</keyword>
<dbReference type="Pfam" id="PF04111">
    <property type="entry name" value="APG6"/>
    <property type="match status" value="1"/>
</dbReference>
<evidence type="ECO:0000256" key="3">
    <source>
        <dbReference type="SAM" id="MobiDB-lite"/>
    </source>
</evidence>
<evidence type="ECO:0000256" key="2">
    <source>
        <dbReference type="SAM" id="Coils"/>
    </source>
</evidence>
<dbReference type="PANTHER" id="PTHR12768">
    <property type="entry name" value="BECLIN 1"/>
    <property type="match status" value="1"/>
</dbReference>
<evidence type="ECO:0000313" key="6">
    <source>
        <dbReference type="EMBL" id="ORY23210.1"/>
    </source>
</evidence>
<evidence type="ECO:0000256" key="1">
    <source>
        <dbReference type="ARBA" id="ARBA00005965"/>
    </source>
</evidence>
<comment type="caution">
    <text evidence="6">The sequence shown here is derived from an EMBL/GenBank/DDBJ whole genome shotgun (WGS) entry which is preliminary data.</text>
</comment>
<dbReference type="GO" id="GO:0006995">
    <property type="term" value="P:cellular response to nitrogen starvation"/>
    <property type="evidence" value="ECO:0007669"/>
    <property type="project" value="TreeGrafter"/>
</dbReference>
<protein>
    <submittedName>
        <fullName evidence="6">Autophagy protein Apg6-domain-containing protein</fullName>
    </submittedName>
</protein>
<dbReference type="InterPro" id="IPR040455">
    <property type="entry name" value="Atg6_BARA"/>
</dbReference>
<name>A0A1Y2ALP5_9TREE</name>
<proteinExistence type="inferred from homology"/>
<feature type="domain" description="Atg6/beclin coiled-coil" evidence="5">
    <location>
        <begin position="134"/>
        <end position="280"/>
    </location>
</feature>
<evidence type="ECO:0000259" key="5">
    <source>
        <dbReference type="Pfam" id="PF17675"/>
    </source>
</evidence>
<evidence type="ECO:0000313" key="7">
    <source>
        <dbReference type="Proteomes" id="UP000193986"/>
    </source>
</evidence>
<gene>
    <name evidence="6" type="ORF">BCR39DRAFT_549795</name>
</gene>